<accession>A0A813W1J4</accession>
<organism evidence="7 8">
    <name type="scientific">Brachionus calyciflorus</name>
    <dbReference type="NCBI Taxonomy" id="104777"/>
    <lineage>
        <taxon>Eukaryota</taxon>
        <taxon>Metazoa</taxon>
        <taxon>Spiralia</taxon>
        <taxon>Gnathifera</taxon>
        <taxon>Rotifera</taxon>
        <taxon>Eurotatoria</taxon>
        <taxon>Monogononta</taxon>
        <taxon>Pseudotrocha</taxon>
        <taxon>Ploima</taxon>
        <taxon>Brachionidae</taxon>
        <taxon>Brachionus</taxon>
    </lineage>
</organism>
<reference evidence="7" key="1">
    <citation type="submission" date="2021-02" db="EMBL/GenBank/DDBJ databases">
        <authorList>
            <person name="Nowell W R."/>
        </authorList>
    </citation>
    <scope>NUCLEOTIDE SEQUENCE</scope>
    <source>
        <strain evidence="7">Ploen Becks lab</strain>
    </source>
</reference>
<evidence type="ECO:0000256" key="5">
    <source>
        <dbReference type="SAM" id="Coils"/>
    </source>
</evidence>
<feature type="domain" description="RING-type" evidence="6">
    <location>
        <begin position="10"/>
        <end position="49"/>
    </location>
</feature>
<dbReference type="Gene3D" id="3.30.40.10">
    <property type="entry name" value="Zinc/RING finger domain, C3HC4 (zinc finger)"/>
    <property type="match status" value="1"/>
</dbReference>
<dbReference type="PANTHER" id="PTHR25462">
    <property type="entry name" value="BONUS, ISOFORM C-RELATED"/>
    <property type="match status" value="1"/>
</dbReference>
<dbReference type="Pfam" id="PF00097">
    <property type="entry name" value="zf-C3HC4"/>
    <property type="match status" value="1"/>
</dbReference>
<keyword evidence="5" id="KW-0175">Coiled coil</keyword>
<dbReference type="InterPro" id="IPR018957">
    <property type="entry name" value="Znf_C3HC4_RING-type"/>
</dbReference>
<dbReference type="GO" id="GO:0008270">
    <property type="term" value="F:zinc ion binding"/>
    <property type="evidence" value="ECO:0007669"/>
    <property type="project" value="UniProtKB-KW"/>
</dbReference>
<evidence type="ECO:0000256" key="1">
    <source>
        <dbReference type="ARBA" id="ARBA00022723"/>
    </source>
</evidence>
<name>A0A813W1J4_9BILA</name>
<dbReference type="SMART" id="SM00184">
    <property type="entry name" value="RING"/>
    <property type="match status" value="1"/>
</dbReference>
<dbReference type="Proteomes" id="UP000663879">
    <property type="component" value="Unassembled WGS sequence"/>
</dbReference>
<dbReference type="InterPro" id="IPR013083">
    <property type="entry name" value="Znf_RING/FYVE/PHD"/>
</dbReference>
<dbReference type="AlphaFoldDB" id="A0A813W1J4"/>
<keyword evidence="3" id="KW-0862">Zinc</keyword>
<evidence type="ECO:0000313" key="8">
    <source>
        <dbReference type="Proteomes" id="UP000663879"/>
    </source>
</evidence>
<dbReference type="PROSITE" id="PS50089">
    <property type="entry name" value="ZF_RING_2"/>
    <property type="match status" value="1"/>
</dbReference>
<dbReference type="OrthoDB" id="6105938at2759"/>
<feature type="coiled-coil region" evidence="5">
    <location>
        <begin position="81"/>
        <end position="185"/>
    </location>
</feature>
<evidence type="ECO:0000313" key="7">
    <source>
        <dbReference type="EMBL" id="CAF0845708.1"/>
    </source>
</evidence>
<proteinExistence type="predicted"/>
<dbReference type="InterPro" id="IPR001841">
    <property type="entry name" value="Znf_RING"/>
</dbReference>
<keyword evidence="2 4" id="KW-0863">Zinc-finger</keyword>
<evidence type="ECO:0000256" key="4">
    <source>
        <dbReference type="PROSITE-ProRule" id="PRU00175"/>
    </source>
</evidence>
<dbReference type="EMBL" id="CAJNOC010001217">
    <property type="protein sequence ID" value="CAF0845708.1"/>
    <property type="molecule type" value="Genomic_DNA"/>
</dbReference>
<evidence type="ECO:0000259" key="6">
    <source>
        <dbReference type="PROSITE" id="PS50089"/>
    </source>
</evidence>
<comment type="caution">
    <text evidence="7">The sequence shown here is derived from an EMBL/GenBank/DDBJ whole genome shotgun (WGS) entry which is preliminary data.</text>
</comment>
<dbReference type="PANTHER" id="PTHR25462:SF296">
    <property type="entry name" value="MEIOTIC P26, ISOFORM F"/>
    <property type="match status" value="1"/>
</dbReference>
<keyword evidence="1" id="KW-0479">Metal-binding</keyword>
<sequence length="506" mass="58757">MDANYISTDCPICEINFESPRYLPCGETICINCITRATRRGQLDCPVCRTIHAVPSTGFPKNKQLERVIGQIVNRLSRGAYGEVKKLLEDAEVKLKSYMNDFDSSQQIINSYCDTVNQQLNVSAEKLLQEVDAKKETIRNEIAAFGERNSNDLYRRIGELHSRVIQESRKKLDVLKREMRNYRLDENGLRVKLSRAKQLNWTLNTYKRRFKNAILNHKELFVKGKVDLKLHEKDLSTIDLEDYTTIRLDSFIDCMPDYDVSFDVMDSGLFIVNYMSMKKGKCALEQRDFSNPNKAHLRITIPPPINFLYQLFSTKNDMTVYLQVTDTNTFLYTFDKKFNNIKRKSMNYKLSMVAATDHRILATYSARNSQNAHFACHLILFDWDLNVLMTIDPNHTQYPFTMELRAIYSNNDYFFLDDAAGICQVDAKTGVPYQILNDYGTFKLVDANSIAFYDGTQLVYFDFNLEIAQAISLRNFVPANMKILANNKRQFLFYNQANRTLIYSRD</sequence>
<protein>
    <recommendedName>
        <fullName evidence="6">RING-type domain-containing protein</fullName>
    </recommendedName>
</protein>
<dbReference type="SUPFAM" id="SSF57850">
    <property type="entry name" value="RING/U-box"/>
    <property type="match status" value="1"/>
</dbReference>
<keyword evidence="8" id="KW-1185">Reference proteome</keyword>
<evidence type="ECO:0000256" key="2">
    <source>
        <dbReference type="ARBA" id="ARBA00022771"/>
    </source>
</evidence>
<evidence type="ECO:0000256" key="3">
    <source>
        <dbReference type="ARBA" id="ARBA00022833"/>
    </source>
</evidence>
<dbReference type="InterPro" id="IPR047153">
    <property type="entry name" value="TRIM45/56/19-like"/>
</dbReference>
<gene>
    <name evidence="7" type="ORF">OXX778_LOCUS8688</name>
</gene>